<comment type="caution">
    <text evidence="2">The sequence shown here is derived from an EMBL/GenBank/DDBJ whole genome shotgun (WGS) entry which is preliminary data.</text>
</comment>
<keyword evidence="1" id="KW-0472">Membrane</keyword>
<keyword evidence="1" id="KW-1133">Transmembrane helix</keyword>
<dbReference type="EMBL" id="CATOUU010000762">
    <property type="protein sequence ID" value="CAI9946527.1"/>
    <property type="molecule type" value="Genomic_DNA"/>
</dbReference>
<organism evidence="2">
    <name type="scientific">Hexamita inflata</name>
    <dbReference type="NCBI Taxonomy" id="28002"/>
    <lineage>
        <taxon>Eukaryota</taxon>
        <taxon>Metamonada</taxon>
        <taxon>Diplomonadida</taxon>
        <taxon>Hexamitidae</taxon>
        <taxon>Hexamitinae</taxon>
        <taxon>Hexamita</taxon>
    </lineage>
</organism>
<evidence type="ECO:0000313" key="4">
    <source>
        <dbReference type="Proteomes" id="UP001642409"/>
    </source>
</evidence>
<sequence length="928" mass="100188">MQYNVSILYLPIQSVIYLFKFSLPLQTFKLLLILNTQCPETQIVVNSICTSCTGDTVPNLSKTTCVNRLKGCKPNYLNKDQTFCIENCAAEQLAGNADFICAKCEYINGLSLWSVDQCKCKQYTINPFPYCQCADGFQTMAGQCICYYIMSGNNCVTKCPLSQINLNQVCTSCPGQFANIAQTACVSDCTPDFNSADLTHCVKTPVCDVNLNFMPNQVNGVCVCKNSFVNENGVCTCKKYLSSNGKICAETCPNGEISVSNTIQCIICGSNQVANVAQTTCVDKTTCSPGFLNLAETFCIADCATESSGANAQNQCQLCESINALSVFKVSGCSCLPRATGSATSCSCNTAAGFSGPGCTCSGKISSDGAVCGASCPAAEVFLAGASQCSTCGLGLVPNVDQTACVAKTACAPGFLNLAQTSCISSCLAEFAVFNTDNQCIRCIQIDKLSQFAVDRCECIPGAVGVVPNCACGVNFTENINKCECAQILSVNQKICSDKCPSTEVLISGTQCSICQSDFVPNVGQNICVPKSSCSPGFLNSEQTFCVKSCAPLVGSTSFTCVQSCDPTEILTNFVCSKCQNNLVPNLQKSICVLKTGCSPNYLNVEQTFCISSCSSQNAVQNALNQCQTCSQVNILATWVNSQCQCSEYSGVFPSCKCNEGFVQTAQNKCECTDLISISETCVKKCPLDQITVNSKCTTCPNSMANVQQSACVTDCAPYYISTDTKYCVSTPVCDITKNYQGNQINGRCICNTGLFEYQNACYQCNINNNFKADKVDGQCVCADYFVQNKDKCDLCNQTGYTITNNTCICNQNYYKIGNSCISQQTRSRIIIGAGVGAGIIILIIIIIICIKLYKKQKRKEQDAIQNMQYYSSKLTQKAPSKMSKYIDKQMKKQKAKHTKEQLVQVTNSQNSESFKKLKPAFDSFQYL</sequence>
<gene>
    <name evidence="3" type="ORF">HINF_LOCUS28353</name>
    <name evidence="2" type="ORF">HINF_LOCUS34172</name>
</gene>
<dbReference type="Proteomes" id="UP001642409">
    <property type="component" value="Unassembled WGS sequence"/>
</dbReference>
<feature type="transmembrane region" description="Helical" evidence="1">
    <location>
        <begin position="830"/>
        <end position="851"/>
    </location>
</feature>
<evidence type="ECO:0000313" key="2">
    <source>
        <dbReference type="EMBL" id="CAI9946527.1"/>
    </source>
</evidence>
<dbReference type="EMBL" id="CAXDID020000089">
    <property type="protein sequence ID" value="CAL6021816.1"/>
    <property type="molecule type" value="Genomic_DNA"/>
</dbReference>
<proteinExistence type="predicted"/>
<evidence type="ECO:0000256" key="1">
    <source>
        <dbReference type="SAM" id="Phobius"/>
    </source>
</evidence>
<protein>
    <submittedName>
        <fullName evidence="3">Hypothetical_protein</fullName>
    </submittedName>
</protein>
<name>A0AA86UD69_9EUKA</name>
<accession>A0AA86UD69</accession>
<evidence type="ECO:0000313" key="3">
    <source>
        <dbReference type="EMBL" id="CAL6021816.1"/>
    </source>
</evidence>
<keyword evidence="4" id="KW-1185">Reference proteome</keyword>
<reference evidence="2" key="1">
    <citation type="submission" date="2023-06" db="EMBL/GenBank/DDBJ databases">
        <authorList>
            <person name="Kurt Z."/>
        </authorList>
    </citation>
    <scope>NUCLEOTIDE SEQUENCE</scope>
</reference>
<dbReference type="AlphaFoldDB" id="A0AA86UD69"/>
<keyword evidence="1" id="KW-0812">Transmembrane</keyword>
<reference evidence="3 4" key="2">
    <citation type="submission" date="2024-07" db="EMBL/GenBank/DDBJ databases">
        <authorList>
            <person name="Akdeniz Z."/>
        </authorList>
    </citation>
    <scope>NUCLEOTIDE SEQUENCE [LARGE SCALE GENOMIC DNA]</scope>
</reference>